<evidence type="ECO:0000256" key="1">
    <source>
        <dbReference type="HAMAP-Rule" id="MF_01584"/>
    </source>
</evidence>
<keyword evidence="2" id="KW-0175">Coiled coil</keyword>
<protein>
    <submittedName>
        <fullName evidence="3">DUF480 domain-containing protein</fullName>
    </submittedName>
</protein>
<dbReference type="EMBL" id="SWBR01000003">
    <property type="protein sequence ID" value="TKC08347.1"/>
    <property type="molecule type" value="Genomic_DNA"/>
</dbReference>
<reference evidence="3 4" key="1">
    <citation type="submission" date="2019-04" db="EMBL/GenBank/DDBJ databases">
        <title>Pedobacter sp. RP-3-22 sp. nov., isolated from Arctic soil.</title>
        <authorList>
            <person name="Dahal R.H."/>
            <person name="Kim D.-U."/>
        </authorList>
    </citation>
    <scope>NUCLEOTIDE SEQUENCE [LARGE SCALE GENOMIC DNA]</scope>
    <source>
        <strain evidence="3 4">RP-3-22</strain>
    </source>
</reference>
<dbReference type="InterPro" id="IPR007432">
    <property type="entry name" value="DUF480"/>
</dbReference>
<dbReference type="Proteomes" id="UP000309488">
    <property type="component" value="Unassembled WGS sequence"/>
</dbReference>
<dbReference type="PANTHER" id="PTHR38768">
    <property type="entry name" value="UPF0502 PROTEIN YCEH"/>
    <property type="match status" value="1"/>
</dbReference>
<dbReference type="Gene3D" id="1.10.10.10">
    <property type="entry name" value="Winged helix-like DNA-binding domain superfamily/Winged helix DNA-binding domain"/>
    <property type="match status" value="2"/>
</dbReference>
<comment type="similarity">
    <text evidence="1">Belongs to the UPF0502 family.</text>
</comment>
<organism evidence="3 4">
    <name type="scientific">Pedobacter polaris</name>
    <dbReference type="NCBI Taxonomy" id="2571273"/>
    <lineage>
        <taxon>Bacteria</taxon>
        <taxon>Pseudomonadati</taxon>
        <taxon>Bacteroidota</taxon>
        <taxon>Sphingobacteriia</taxon>
        <taxon>Sphingobacteriales</taxon>
        <taxon>Sphingobacteriaceae</taxon>
        <taxon>Pedobacter</taxon>
    </lineage>
</organism>
<dbReference type="PANTHER" id="PTHR38768:SF1">
    <property type="entry name" value="UPF0502 PROTEIN YCEH"/>
    <property type="match status" value="1"/>
</dbReference>
<gene>
    <name evidence="3" type="ORF">FA048_14415</name>
</gene>
<comment type="caution">
    <text evidence="3">The sequence shown here is derived from an EMBL/GenBank/DDBJ whole genome shotgun (WGS) entry which is preliminary data.</text>
</comment>
<dbReference type="InterPro" id="IPR036390">
    <property type="entry name" value="WH_DNA-bd_sf"/>
</dbReference>
<sequence>MDTPTKLPVLDAAQIRVLGALMEKCKTTPDYYPMTMNGLTAACNQKTSRKPVVQYDDSTVISALNSLKIAGLISTATGGSIRNIKYKHNFAIVFPVLPAEVAVMCLLFLRGPQTPGEINTNSGRLYEFETLEEVQQVLEKLASEEPAYIKQLPRKPGQKEQRYMHLFSGDVETVEEEYIADESPKNNSELEARLTKVEEELAELKTNFDKLMKELMG</sequence>
<dbReference type="OrthoDB" id="9784785at2"/>
<dbReference type="HAMAP" id="MF_01584">
    <property type="entry name" value="UPF0502"/>
    <property type="match status" value="1"/>
</dbReference>
<dbReference type="RefSeq" id="WP_136842304.1">
    <property type="nucleotide sequence ID" value="NZ_SWBR01000003.1"/>
</dbReference>
<proteinExistence type="inferred from homology"/>
<dbReference type="SUPFAM" id="SSF46785">
    <property type="entry name" value="Winged helix' DNA-binding domain"/>
    <property type="match status" value="2"/>
</dbReference>
<dbReference type="Pfam" id="PF04337">
    <property type="entry name" value="DUF480"/>
    <property type="match status" value="1"/>
</dbReference>
<dbReference type="InterPro" id="IPR036388">
    <property type="entry name" value="WH-like_DNA-bd_sf"/>
</dbReference>
<dbReference type="AlphaFoldDB" id="A0A4U1CM02"/>
<keyword evidence="4" id="KW-1185">Reference proteome</keyword>
<evidence type="ECO:0000256" key="2">
    <source>
        <dbReference type="SAM" id="Coils"/>
    </source>
</evidence>
<feature type="coiled-coil region" evidence="2">
    <location>
        <begin position="187"/>
        <end position="214"/>
    </location>
</feature>
<accession>A0A4U1CM02</accession>
<evidence type="ECO:0000313" key="3">
    <source>
        <dbReference type="EMBL" id="TKC08347.1"/>
    </source>
</evidence>
<evidence type="ECO:0000313" key="4">
    <source>
        <dbReference type="Proteomes" id="UP000309488"/>
    </source>
</evidence>
<name>A0A4U1CM02_9SPHI</name>